<proteinExistence type="predicted"/>
<dbReference type="SMART" id="SM00186">
    <property type="entry name" value="FBG"/>
    <property type="match status" value="1"/>
</dbReference>
<reference evidence="6" key="2">
    <citation type="submission" date="2019-05" db="EMBL/GenBank/DDBJ databases">
        <title>Unravelling the molecular evolution of spider venoms.</title>
        <authorList>
            <person name="Pineda S."/>
        </authorList>
    </citation>
    <scope>NUCLEOTIDE SEQUENCE</scope>
</reference>
<dbReference type="PROSITE" id="PS00514">
    <property type="entry name" value="FIBRINOGEN_C_1"/>
    <property type="match status" value="1"/>
</dbReference>
<dbReference type="SUPFAM" id="SSF56496">
    <property type="entry name" value="Fibrinogen C-terminal domain-like"/>
    <property type="match status" value="1"/>
</dbReference>
<dbReference type="GO" id="GO:0005615">
    <property type="term" value="C:extracellular space"/>
    <property type="evidence" value="ECO:0007669"/>
    <property type="project" value="TreeGrafter"/>
</dbReference>
<dbReference type="Gene3D" id="3.90.215.10">
    <property type="entry name" value="Gamma Fibrinogen, chain A, domain 1"/>
    <property type="match status" value="1"/>
</dbReference>
<name>A0A4Q8K468_9ARAC</name>
<dbReference type="AlphaFoldDB" id="A0A4Q8K468"/>
<evidence type="ECO:0000313" key="6">
    <source>
        <dbReference type="EMBL" id="SNX33513.1"/>
    </source>
</evidence>
<dbReference type="Gene3D" id="4.10.530.10">
    <property type="entry name" value="Gamma-fibrinogen Carboxyl Terminal Fragment, domain 2"/>
    <property type="match status" value="1"/>
</dbReference>
<dbReference type="InterPro" id="IPR050373">
    <property type="entry name" value="Fibrinogen_C-term_domain"/>
</dbReference>
<feature type="chain" id="PRO_5020950414" evidence="4">
    <location>
        <begin position="27"/>
        <end position="313"/>
    </location>
</feature>
<dbReference type="EMBL" id="HAHN01000094">
    <property type="protein sequence ID" value="SNX33513.1"/>
    <property type="molecule type" value="Transcribed_RNA"/>
</dbReference>
<dbReference type="PANTHER" id="PTHR19143">
    <property type="entry name" value="FIBRINOGEN/TENASCIN/ANGIOPOEITIN"/>
    <property type="match status" value="1"/>
</dbReference>
<evidence type="ECO:0000256" key="3">
    <source>
        <dbReference type="ARBA" id="ARBA00053344"/>
    </source>
</evidence>
<dbReference type="InterPro" id="IPR020837">
    <property type="entry name" value="Fibrinogen_CS"/>
</dbReference>
<dbReference type="Pfam" id="PF00147">
    <property type="entry name" value="Fibrinogen_C"/>
    <property type="match status" value="1"/>
</dbReference>
<sequence>MKSRSGGRAHPLSVLIILLFMKLSTGEESCSGVYNTCQGTKLKMMLESAMMFLNKAQNFVQGPSEKLSDADGWSSGCPDRPMDCEDLLHCGNRKSGIYTVWPRSRLISESLNVFCDMTTDGGGWTVFQRRGDFGRAKDHFYNDWDTYRKGFGDLSQDFWLGNDPLFAVTNQRLYSLRIDLKSVEGESRHAVYENFWIDSEQYDYYLHVRGYTGTAGDAFSSHNELSFSTKDVDNDKSPTSNCAASYKGGWWYGECHTANLNGLYLNGTHSSYADGVEWHPWKGYNYSFPFAEMKLRSFSFLLQRQSELKNDPR</sequence>
<evidence type="ECO:0000256" key="2">
    <source>
        <dbReference type="ARBA" id="ARBA00023157"/>
    </source>
</evidence>
<comment type="function">
    <text evidence="3">Lectin involved in innate immunity. Agglutinates all types of human erythrocytes, Gram-positive and Gram-negative bacteria. Has a stronger agglutinating activity towards Gram-negative bacteria than towards Gram-positive bacteria. Specifically recognizes acetyl group-containing substances on agglutinated cells. The hemagglutinating activity was inhibited by EDTA, acetyl group-containing mono- and disaccharides, N-acetyl derivatives of amino acids, other acetyl group-containing substances, propionamide and benzamide. Enhances the antimicrobial activity of big defensin against Gram-positive bacteria but not against Gram-negative bacteria.</text>
</comment>
<dbReference type="GO" id="GO:0030246">
    <property type="term" value="F:carbohydrate binding"/>
    <property type="evidence" value="ECO:0007669"/>
    <property type="project" value="UniProtKB-ARBA"/>
</dbReference>
<dbReference type="GO" id="GO:0098609">
    <property type="term" value="P:cell-cell adhesion"/>
    <property type="evidence" value="ECO:0007669"/>
    <property type="project" value="UniProtKB-ARBA"/>
</dbReference>
<dbReference type="InterPro" id="IPR036056">
    <property type="entry name" value="Fibrinogen-like_C"/>
</dbReference>
<dbReference type="NCBIfam" id="NF040941">
    <property type="entry name" value="GGGWT_bact"/>
    <property type="match status" value="1"/>
</dbReference>
<dbReference type="InterPro" id="IPR014716">
    <property type="entry name" value="Fibrinogen_a/b/g_C_1"/>
</dbReference>
<feature type="domain" description="Fibrinogen C-terminal" evidence="5">
    <location>
        <begin position="75"/>
        <end position="299"/>
    </location>
</feature>
<feature type="signal peptide" evidence="4">
    <location>
        <begin position="1"/>
        <end position="26"/>
    </location>
</feature>
<keyword evidence="4" id="KW-0732">Signal</keyword>
<dbReference type="CDD" id="cd00087">
    <property type="entry name" value="FReD"/>
    <property type="match status" value="1"/>
</dbReference>
<dbReference type="PROSITE" id="PS51406">
    <property type="entry name" value="FIBRINOGEN_C_2"/>
    <property type="match status" value="1"/>
</dbReference>
<evidence type="ECO:0000256" key="1">
    <source>
        <dbReference type="ARBA" id="ARBA00022837"/>
    </source>
</evidence>
<evidence type="ECO:0000256" key="4">
    <source>
        <dbReference type="SAM" id="SignalP"/>
    </source>
</evidence>
<evidence type="ECO:0000259" key="5">
    <source>
        <dbReference type="PROSITE" id="PS51406"/>
    </source>
</evidence>
<dbReference type="FunFam" id="3.90.215.10:FF:000001">
    <property type="entry name" value="Tenascin isoform 1"/>
    <property type="match status" value="1"/>
</dbReference>
<keyword evidence="2" id="KW-1015">Disulfide bond</keyword>
<accession>A0A4Q8K468</accession>
<protein>
    <submittedName>
        <fullName evidence="6">U9-Liphistoxin-Lth1a_1</fullName>
    </submittedName>
</protein>
<dbReference type="PANTHER" id="PTHR19143:SF458">
    <property type="entry name" value="FIBRINOGEN C-TERMINAL DOMAIN-CONTAINING PROTEIN-RELATED"/>
    <property type="match status" value="1"/>
</dbReference>
<reference evidence="6" key="1">
    <citation type="submission" date="2017-05" db="EMBL/GenBank/DDBJ databases">
        <authorList>
            <person name="QRISCLOUD D."/>
        </authorList>
    </citation>
    <scope>NUCLEOTIDE SEQUENCE</scope>
</reference>
<organism evidence="6">
    <name type="scientific">Liphistius thaleban</name>
    <dbReference type="NCBI Taxonomy" id="1905330"/>
    <lineage>
        <taxon>Eukaryota</taxon>
        <taxon>Metazoa</taxon>
        <taxon>Ecdysozoa</taxon>
        <taxon>Arthropoda</taxon>
        <taxon>Chelicerata</taxon>
        <taxon>Arachnida</taxon>
        <taxon>Araneae</taxon>
        <taxon>Mesothelae</taxon>
        <taxon>Liphistiidae</taxon>
        <taxon>Liphistius</taxon>
    </lineage>
</organism>
<keyword evidence="1" id="KW-0106">Calcium</keyword>
<dbReference type="InterPro" id="IPR002181">
    <property type="entry name" value="Fibrinogen_a/b/g_C_dom"/>
</dbReference>